<accession>A0A2T0VCK7</accession>
<evidence type="ECO:0000256" key="1">
    <source>
        <dbReference type="SAM" id="MobiDB-lite"/>
    </source>
</evidence>
<proteinExistence type="predicted"/>
<name>A0A2T0VCK7_9MICO</name>
<reference evidence="2 3" key="1">
    <citation type="submission" date="2018-03" db="EMBL/GenBank/DDBJ databases">
        <title>Genomic Encyclopedia of Type Strains, Phase III (KMG-III): the genomes of soil and plant-associated and newly described type strains.</title>
        <authorList>
            <person name="Whitman W."/>
        </authorList>
    </citation>
    <scope>NUCLEOTIDE SEQUENCE [LARGE SCALE GENOMIC DNA]</scope>
    <source>
        <strain evidence="2 3">CGMCC 1.12484</strain>
    </source>
</reference>
<gene>
    <name evidence="2" type="ORF">B0I08_10577</name>
</gene>
<keyword evidence="3" id="KW-1185">Reference proteome</keyword>
<dbReference type="EMBL" id="PVTL01000005">
    <property type="protein sequence ID" value="PRY67916.1"/>
    <property type="molecule type" value="Genomic_DNA"/>
</dbReference>
<evidence type="ECO:0000313" key="2">
    <source>
        <dbReference type="EMBL" id="PRY67916.1"/>
    </source>
</evidence>
<dbReference type="Proteomes" id="UP000237983">
    <property type="component" value="Unassembled WGS sequence"/>
</dbReference>
<organism evidence="2 3">
    <name type="scientific">Glaciihabitans tibetensis</name>
    <dbReference type="NCBI Taxonomy" id="1266600"/>
    <lineage>
        <taxon>Bacteria</taxon>
        <taxon>Bacillati</taxon>
        <taxon>Actinomycetota</taxon>
        <taxon>Actinomycetes</taxon>
        <taxon>Micrococcales</taxon>
        <taxon>Microbacteriaceae</taxon>
        <taxon>Glaciihabitans</taxon>
    </lineage>
</organism>
<feature type="region of interest" description="Disordered" evidence="1">
    <location>
        <begin position="49"/>
        <end position="73"/>
    </location>
</feature>
<dbReference type="AlphaFoldDB" id="A0A2T0VCK7"/>
<sequence>MRRPWWERLNSALMPKIGPPPLGPYNEEPLPPTGAKPCPICGHPMEEHRVERSGTGDGRTATRLHCPAGRAAP</sequence>
<protein>
    <submittedName>
        <fullName evidence="2">Uncharacterized protein</fullName>
    </submittedName>
</protein>
<comment type="caution">
    <text evidence="2">The sequence shown here is derived from an EMBL/GenBank/DDBJ whole genome shotgun (WGS) entry which is preliminary data.</text>
</comment>
<evidence type="ECO:0000313" key="3">
    <source>
        <dbReference type="Proteomes" id="UP000237983"/>
    </source>
</evidence>